<keyword evidence="4 14" id="KW-1134">Transmembrane beta strand</keyword>
<dbReference type="Pfam" id="PF00593">
    <property type="entry name" value="TonB_dep_Rec_b-barrel"/>
    <property type="match status" value="1"/>
</dbReference>
<evidence type="ECO:0000256" key="15">
    <source>
        <dbReference type="PROSITE-ProRule" id="PRU10144"/>
    </source>
</evidence>
<keyword evidence="12 18" id="KW-0675">Receptor</keyword>
<dbReference type="CDD" id="cd01347">
    <property type="entry name" value="ligand_gated_channel"/>
    <property type="match status" value="1"/>
</dbReference>
<dbReference type="InterPro" id="IPR037066">
    <property type="entry name" value="Plug_dom_sf"/>
</dbReference>
<dbReference type="InterPro" id="IPR010917">
    <property type="entry name" value="TonB_rcpt_CS"/>
</dbReference>
<proteinExistence type="inferred from homology"/>
<keyword evidence="3 14" id="KW-0813">Transport</keyword>
<evidence type="ECO:0000313" key="19">
    <source>
        <dbReference type="Proteomes" id="UP000294737"/>
    </source>
</evidence>
<dbReference type="GO" id="GO:0015344">
    <property type="term" value="F:siderophore uptake transmembrane transporter activity"/>
    <property type="evidence" value="ECO:0007669"/>
    <property type="project" value="TreeGrafter"/>
</dbReference>
<evidence type="ECO:0000256" key="7">
    <source>
        <dbReference type="ARBA" id="ARBA00022729"/>
    </source>
</evidence>
<evidence type="ECO:0000259" key="17">
    <source>
        <dbReference type="SMART" id="SM00965"/>
    </source>
</evidence>
<keyword evidence="11 14" id="KW-0472">Membrane</keyword>
<keyword evidence="7" id="KW-0732">Signal</keyword>
<evidence type="ECO:0000256" key="4">
    <source>
        <dbReference type="ARBA" id="ARBA00022452"/>
    </source>
</evidence>
<sequence length="816" mass="86170">MPDQFKRDAGMHRHPPMIITPIAHAARLALCSALLVGIAVFVPAIAQSTPDAAARTEAARQYNIPAGSLDQVLGRFGREAGALVAIDPELTAGLQSDGLHGSYSVRTGLDTILGSHRLEAISGTNGGYRLRRIAAGVSTLPAVTVSAASATDLQAAYAGGQVARGGSLGLLGSQNAMDVPFSTSNYTSELLENQQVRTLADVVVNDASVRMSTGGTGFDETFQIRGFAVSATDVGLNGLYGLISQNRVPAQLVERVEILKGPGALINGIAPSGSVGGGINIVSKRAGDDPLTRVSATYTGSSNFGLGLDMSRRFGEDKAWGVRFNGLVRDGEATIDGGNQQTGLAALGIDYRGSHLRWSLDAIAQHDDTDNFRPQISLDTGLTAIPAPPDARLNFYPGTTLVQKDSTIATRLEYDITDSLTAYAGIGYRDGTNDQVFPRSTTPVNTAGNFTASNNYYDSYTKTTSGNAGLRWRFDTVGIGHTLTAAVTGMQQEAGSAYITGNTRASNIYNPAPLPAITAARTSPIKTSDTTLSSFAIADTLSFMNDRLLITLGARNQTVEVQSFAATGAKTSNYDESAVSPIAGIVFKPMANVSVYGNYTEGLTRGAFVSTTSGYANPGEALAPFKSEQYEAGVKVDWGSITTTAAIYQIARPNAQVDTATNIYGYFGEQRNRGLELSAYGELQRGLRGMASVAFVDPKLTKTPNGVNQGKDAAGVPDTTASAGLDWDTPWLAGLSLNGRVIYTSGSYLTASNTQKFDGWTRYDLGARYRTAVAGKEVVFRANIENLFDKNYWLTTGTYVTVGSPRTAVLSASIDF</sequence>
<dbReference type="InterPro" id="IPR000531">
    <property type="entry name" value="Beta-barrel_TonB"/>
</dbReference>
<accession>A0A4R6G6G2</accession>
<feature type="domain" description="Secretin/TonB short N-terminal" evidence="17">
    <location>
        <begin position="82"/>
        <end position="133"/>
    </location>
</feature>
<dbReference type="InterPro" id="IPR011662">
    <property type="entry name" value="Secretin/TonB_short_N"/>
</dbReference>
<evidence type="ECO:0000256" key="14">
    <source>
        <dbReference type="PROSITE-ProRule" id="PRU01360"/>
    </source>
</evidence>
<evidence type="ECO:0000256" key="10">
    <source>
        <dbReference type="ARBA" id="ARBA00023077"/>
    </source>
</evidence>
<gene>
    <name evidence="18" type="ORF">EV677_1577</name>
</gene>
<dbReference type="InterPro" id="IPR039426">
    <property type="entry name" value="TonB-dep_rcpt-like"/>
</dbReference>
<dbReference type="Proteomes" id="UP000294737">
    <property type="component" value="Unassembled WGS sequence"/>
</dbReference>
<dbReference type="GO" id="GO:0015891">
    <property type="term" value="P:siderophore transport"/>
    <property type="evidence" value="ECO:0007669"/>
    <property type="project" value="InterPro"/>
</dbReference>
<evidence type="ECO:0000256" key="3">
    <source>
        <dbReference type="ARBA" id="ARBA00022448"/>
    </source>
</evidence>
<dbReference type="SUPFAM" id="SSF56935">
    <property type="entry name" value="Porins"/>
    <property type="match status" value="1"/>
</dbReference>
<comment type="similarity">
    <text evidence="2 14 16">Belongs to the TonB-dependent receptor family.</text>
</comment>
<dbReference type="SMART" id="SM00965">
    <property type="entry name" value="STN"/>
    <property type="match status" value="1"/>
</dbReference>
<dbReference type="Pfam" id="PF07715">
    <property type="entry name" value="Plug"/>
    <property type="match status" value="1"/>
</dbReference>
<dbReference type="RefSeq" id="WP_241523141.1">
    <property type="nucleotide sequence ID" value="NZ_PTLZ01000005.1"/>
</dbReference>
<evidence type="ECO:0000313" key="18">
    <source>
        <dbReference type="EMBL" id="TDN89520.1"/>
    </source>
</evidence>
<keyword evidence="13 14" id="KW-0998">Cell outer membrane</keyword>
<comment type="caution">
    <text evidence="18">The sequence shown here is derived from an EMBL/GenBank/DDBJ whole genome shotgun (WGS) entry which is preliminary data.</text>
</comment>
<dbReference type="NCBIfam" id="TIGR01783">
    <property type="entry name" value="TonB-siderophor"/>
    <property type="match status" value="1"/>
</dbReference>
<evidence type="ECO:0000256" key="13">
    <source>
        <dbReference type="ARBA" id="ARBA00023237"/>
    </source>
</evidence>
<dbReference type="GO" id="GO:0009279">
    <property type="term" value="C:cell outer membrane"/>
    <property type="evidence" value="ECO:0007669"/>
    <property type="project" value="UniProtKB-SubCell"/>
</dbReference>
<evidence type="ECO:0000256" key="5">
    <source>
        <dbReference type="ARBA" id="ARBA00022496"/>
    </source>
</evidence>
<organism evidence="18 19">
    <name type="scientific">Herminiimonas fonticola</name>
    <dbReference type="NCBI Taxonomy" id="303380"/>
    <lineage>
        <taxon>Bacteria</taxon>
        <taxon>Pseudomonadati</taxon>
        <taxon>Pseudomonadota</taxon>
        <taxon>Betaproteobacteria</taxon>
        <taxon>Burkholderiales</taxon>
        <taxon>Oxalobacteraceae</taxon>
        <taxon>Herminiimonas</taxon>
    </lineage>
</organism>
<dbReference type="PANTHER" id="PTHR32552">
    <property type="entry name" value="FERRICHROME IRON RECEPTOR-RELATED"/>
    <property type="match status" value="1"/>
</dbReference>
<evidence type="ECO:0000256" key="11">
    <source>
        <dbReference type="ARBA" id="ARBA00023136"/>
    </source>
</evidence>
<keyword evidence="19" id="KW-1185">Reference proteome</keyword>
<keyword evidence="5" id="KW-0410">Iron transport</keyword>
<dbReference type="PROSITE" id="PS52016">
    <property type="entry name" value="TONB_DEPENDENT_REC_3"/>
    <property type="match status" value="1"/>
</dbReference>
<dbReference type="Gene3D" id="2.170.130.10">
    <property type="entry name" value="TonB-dependent receptor, plug domain"/>
    <property type="match status" value="1"/>
</dbReference>
<evidence type="ECO:0000256" key="8">
    <source>
        <dbReference type="ARBA" id="ARBA00023004"/>
    </source>
</evidence>
<dbReference type="PROSITE" id="PS01156">
    <property type="entry name" value="TONB_DEPENDENT_REC_2"/>
    <property type="match status" value="1"/>
</dbReference>
<dbReference type="InterPro" id="IPR036942">
    <property type="entry name" value="Beta-barrel_TonB_sf"/>
</dbReference>
<dbReference type="EMBL" id="SNWF01000005">
    <property type="protein sequence ID" value="TDN89520.1"/>
    <property type="molecule type" value="Genomic_DNA"/>
</dbReference>
<evidence type="ECO:0000256" key="6">
    <source>
        <dbReference type="ARBA" id="ARBA00022692"/>
    </source>
</evidence>
<evidence type="ECO:0000256" key="9">
    <source>
        <dbReference type="ARBA" id="ARBA00023065"/>
    </source>
</evidence>
<dbReference type="InterPro" id="IPR010105">
    <property type="entry name" value="TonB_sidphr_rcpt"/>
</dbReference>
<keyword evidence="6 14" id="KW-0812">Transmembrane</keyword>
<keyword evidence="8" id="KW-0408">Iron</keyword>
<evidence type="ECO:0000256" key="2">
    <source>
        <dbReference type="ARBA" id="ARBA00009810"/>
    </source>
</evidence>
<dbReference type="GO" id="GO:0038023">
    <property type="term" value="F:signaling receptor activity"/>
    <property type="evidence" value="ECO:0007669"/>
    <property type="project" value="InterPro"/>
</dbReference>
<dbReference type="PANTHER" id="PTHR32552:SF82">
    <property type="entry name" value="FCUA PROTEIN"/>
    <property type="match status" value="1"/>
</dbReference>
<feature type="short sequence motif" description="TonB C-terminal box" evidence="15">
    <location>
        <begin position="799"/>
        <end position="816"/>
    </location>
</feature>
<reference evidence="18 19" key="1">
    <citation type="submission" date="2019-03" db="EMBL/GenBank/DDBJ databases">
        <title>Genomic Encyclopedia of Type Strains, Phase IV (KMG-IV): sequencing the most valuable type-strain genomes for metagenomic binning, comparative biology and taxonomic classification.</title>
        <authorList>
            <person name="Goeker M."/>
        </authorList>
    </citation>
    <scope>NUCLEOTIDE SEQUENCE [LARGE SCALE GENOMIC DNA]</scope>
    <source>
        <strain evidence="18 19">DSM 18555</strain>
    </source>
</reference>
<evidence type="ECO:0000256" key="1">
    <source>
        <dbReference type="ARBA" id="ARBA00004571"/>
    </source>
</evidence>
<keyword evidence="10 16" id="KW-0798">TonB box</keyword>
<name>A0A4R6G6G2_9BURK</name>
<dbReference type="InterPro" id="IPR012910">
    <property type="entry name" value="Plug_dom"/>
</dbReference>
<evidence type="ECO:0000256" key="12">
    <source>
        <dbReference type="ARBA" id="ARBA00023170"/>
    </source>
</evidence>
<comment type="subcellular location">
    <subcellularLocation>
        <location evidence="1 14">Cell outer membrane</location>
        <topology evidence="1 14">Multi-pass membrane protein</topology>
    </subcellularLocation>
</comment>
<evidence type="ECO:0000256" key="16">
    <source>
        <dbReference type="RuleBase" id="RU003357"/>
    </source>
</evidence>
<protein>
    <submittedName>
        <fullName evidence="18">Iron complex outermembrane receptor protein</fullName>
    </submittedName>
</protein>
<dbReference type="AlphaFoldDB" id="A0A4R6G6G2"/>
<dbReference type="Gene3D" id="3.55.50.30">
    <property type="match status" value="1"/>
</dbReference>
<dbReference type="Gene3D" id="2.40.170.20">
    <property type="entry name" value="TonB-dependent receptor, beta-barrel domain"/>
    <property type="match status" value="1"/>
</dbReference>
<keyword evidence="9" id="KW-0406">Ion transport</keyword>